<dbReference type="EMBL" id="POUC01000048">
    <property type="protein sequence ID" value="PNG22416.1"/>
    <property type="molecule type" value="Genomic_DNA"/>
</dbReference>
<proteinExistence type="predicted"/>
<name>A0A2N8TTR1_9ACTN</name>
<accession>A0A2N8TTR1</accession>
<sequence>MAEADETAAEIQRLSNMGLEAFMQAVVDYGLGATDPRASREVQAAALISPALAPRTLDALELAIKRARSFMPRREGETKREQAARIAPFRAALQEAMGPYQDVVEDLAHEEAKRLAALDGDTFARRWTAFVLDAPVTGPVPRRVQALAFRSPRVAARADAVCRLMQEAPGRFLPTVADESRKAHDARVRKFRDSVTSEQRFLRYAIQYADARLGLMPAEPNVRLRALRRLGDRHPEELSKILHEVREELREGKRDARRDARAVRRAAKQGAP</sequence>
<dbReference type="RefSeq" id="WP_102908577.1">
    <property type="nucleotide sequence ID" value="NZ_POUC01000048.1"/>
</dbReference>
<feature type="compositionally biased region" description="Basic residues" evidence="1">
    <location>
        <begin position="263"/>
        <end position="272"/>
    </location>
</feature>
<reference evidence="2 3" key="1">
    <citation type="submission" date="2018-01" db="EMBL/GenBank/DDBJ databases">
        <title>Draft genome sequence of Streptomyces sp. 13K301.</title>
        <authorList>
            <person name="Sahin N."/>
            <person name="Saygin H."/>
            <person name="Ay H."/>
        </authorList>
    </citation>
    <scope>NUCLEOTIDE SEQUENCE [LARGE SCALE GENOMIC DNA]</scope>
    <source>
        <strain evidence="2 3">13K301</strain>
    </source>
</reference>
<comment type="caution">
    <text evidence="2">The sequence shown here is derived from an EMBL/GenBank/DDBJ whole genome shotgun (WGS) entry which is preliminary data.</text>
</comment>
<protein>
    <submittedName>
        <fullName evidence="2">Uncharacterized protein</fullName>
    </submittedName>
</protein>
<dbReference type="AlphaFoldDB" id="A0A2N8TTR1"/>
<evidence type="ECO:0000313" key="3">
    <source>
        <dbReference type="Proteomes" id="UP000235943"/>
    </source>
</evidence>
<evidence type="ECO:0000313" key="2">
    <source>
        <dbReference type="EMBL" id="PNG22416.1"/>
    </source>
</evidence>
<organism evidence="2 3">
    <name type="scientific">Streptomyces cahuitamycinicus</name>
    <dbReference type="NCBI Taxonomy" id="2070367"/>
    <lineage>
        <taxon>Bacteria</taxon>
        <taxon>Bacillati</taxon>
        <taxon>Actinomycetota</taxon>
        <taxon>Actinomycetes</taxon>
        <taxon>Kitasatosporales</taxon>
        <taxon>Streptomycetaceae</taxon>
        <taxon>Streptomyces</taxon>
    </lineage>
</organism>
<keyword evidence="3" id="KW-1185">Reference proteome</keyword>
<gene>
    <name evidence="2" type="ORF">C1J00_09430</name>
</gene>
<dbReference type="OrthoDB" id="4176648at2"/>
<evidence type="ECO:0000256" key="1">
    <source>
        <dbReference type="SAM" id="MobiDB-lite"/>
    </source>
</evidence>
<dbReference type="Proteomes" id="UP000235943">
    <property type="component" value="Unassembled WGS sequence"/>
</dbReference>
<feature type="compositionally biased region" description="Basic and acidic residues" evidence="1">
    <location>
        <begin position="249"/>
        <end position="262"/>
    </location>
</feature>
<feature type="region of interest" description="Disordered" evidence="1">
    <location>
        <begin position="249"/>
        <end position="272"/>
    </location>
</feature>